<dbReference type="InterPro" id="IPR010987">
    <property type="entry name" value="Glutathione-S-Trfase_C-like"/>
</dbReference>
<organism evidence="3 4">
    <name type="scientific">Actinomortierella ambigua</name>
    <dbReference type="NCBI Taxonomy" id="1343610"/>
    <lineage>
        <taxon>Eukaryota</taxon>
        <taxon>Fungi</taxon>
        <taxon>Fungi incertae sedis</taxon>
        <taxon>Mucoromycota</taxon>
        <taxon>Mortierellomycotina</taxon>
        <taxon>Mortierellomycetes</taxon>
        <taxon>Mortierellales</taxon>
        <taxon>Mortierellaceae</taxon>
        <taxon>Actinomortierella</taxon>
    </lineage>
</organism>
<reference evidence="3" key="1">
    <citation type="journal article" date="2020" name="Fungal Divers.">
        <title>Resolving the Mortierellaceae phylogeny through synthesis of multi-gene phylogenetics and phylogenomics.</title>
        <authorList>
            <person name="Vandepol N."/>
            <person name="Liber J."/>
            <person name="Desiro A."/>
            <person name="Na H."/>
            <person name="Kennedy M."/>
            <person name="Barry K."/>
            <person name="Grigoriev I.V."/>
            <person name="Miller A.N."/>
            <person name="O'Donnell K."/>
            <person name="Stajich J.E."/>
            <person name="Bonito G."/>
        </authorList>
    </citation>
    <scope>NUCLEOTIDE SEQUENCE</scope>
    <source>
        <strain evidence="3">BC1065</strain>
    </source>
</reference>
<dbReference type="GO" id="GO:0006749">
    <property type="term" value="P:glutathione metabolic process"/>
    <property type="evidence" value="ECO:0007669"/>
    <property type="project" value="TreeGrafter"/>
</dbReference>
<dbReference type="PROSITE" id="PS50405">
    <property type="entry name" value="GST_CTER"/>
    <property type="match status" value="1"/>
</dbReference>
<dbReference type="InterPro" id="IPR040079">
    <property type="entry name" value="Glutathione_S-Trfase"/>
</dbReference>
<dbReference type="PROSITE" id="PS50404">
    <property type="entry name" value="GST_NTER"/>
    <property type="match status" value="1"/>
</dbReference>
<sequence>MADDKKQEEFKLVKLFRPLNTEMSTEAKSKAMNEDNVSYTLTYFKLSAMASTARDLLAYGKVNWKNNLLDVATWQQEPVATPFGYMPMLEIHNSTGEGVVICEQMVVDLYLAKKFKLLGKNDYEDTVIQAIYSAAQSVRERYSVGVAWTGENNKERALDIFLRAHFPKWLEATEKVLLDNVKHGGAAGYFVGNELTLAEIHVANIIDHFSHQPPGKKTLALIPKDSLIWKAKAHVEAQPEIKAWRQSEEYQSCIQSSNTLYKVTFPNWVEDETSH</sequence>
<protein>
    <submittedName>
        <fullName evidence="3">Glutathione S-transferase S1</fullName>
    </submittedName>
</protein>
<feature type="domain" description="GST N-terminal" evidence="1">
    <location>
        <begin position="37"/>
        <end position="119"/>
    </location>
</feature>
<dbReference type="PANTHER" id="PTHR11571">
    <property type="entry name" value="GLUTATHIONE S-TRANSFERASE"/>
    <property type="match status" value="1"/>
</dbReference>
<proteinExistence type="predicted"/>
<dbReference type="Proteomes" id="UP000807716">
    <property type="component" value="Unassembled WGS sequence"/>
</dbReference>
<accession>A0A9P6TXC2</accession>
<feature type="domain" description="GST C-terminal" evidence="2">
    <location>
        <begin position="121"/>
        <end position="254"/>
    </location>
</feature>
<keyword evidence="4" id="KW-1185">Reference proteome</keyword>
<evidence type="ECO:0000313" key="4">
    <source>
        <dbReference type="Proteomes" id="UP000807716"/>
    </source>
</evidence>
<dbReference type="Gene3D" id="3.40.30.10">
    <property type="entry name" value="Glutaredoxin"/>
    <property type="match status" value="1"/>
</dbReference>
<evidence type="ECO:0000259" key="2">
    <source>
        <dbReference type="PROSITE" id="PS50405"/>
    </source>
</evidence>
<dbReference type="Pfam" id="PF14497">
    <property type="entry name" value="GST_C_3"/>
    <property type="match status" value="1"/>
</dbReference>
<dbReference type="InterPro" id="IPR036282">
    <property type="entry name" value="Glutathione-S-Trfase_C_sf"/>
</dbReference>
<dbReference type="Gene3D" id="1.20.1050.10">
    <property type="match status" value="1"/>
</dbReference>
<dbReference type="InterPro" id="IPR004045">
    <property type="entry name" value="Glutathione_S-Trfase_N"/>
</dbReference>
<dbReference type="InterPro" id="IPR004046">
    <property type="entry name" value="GST_C"/>
</dbReference>
<dbReference type="AlphaFoldDB" id="A0A9P6TXC2"/>
<dbReference type="SFLD" id="SFLDS00019">
    <property type="entry name" value="Glutathione_Transferase_(cytos"/>
    <property type="match status" value="1"/>
</dbReference>
<dbReference type="OrthoDB" id="414243at2759"/>
<dbReference type="PANTHER" id="PTHR11571:SF150">
    <property type="entry name" value="GLUTATHIONE S-TRANSFERASE"/>
    <property type="match status" value="1"/>
</dbReference>
<dbReference type="GO" id="GO:0004364">
    <property type="term" value="F:glutathione transferase activity"/>
    <property type="evidence" value="ECO:0007669"/>
    <property type="project" value="TreeGrafter"/>
</dbReference>
<dbReference type="SUPFAM" id="SSF47616">
    <property type="entry name" value="GST C-terminal domain-like"/>
    <property type="match status" value="1"/>
</dbReference>
<evidence type="ECO:0000313" key="3">
    <source>
        <dbReference type="EMBL" id="KAG0250220.1"/>
    </source>
</evidence>
<evidence type="ECO:0000259" key="1">
    <source>
        <dbReference type="PROSITE" id="PS50404"/>
    </source>
</evidence>
<dbReference type="InterPro" id="IPR050213">
    <property type="entry name" value="GST_superfamily"/>
</dbReference>
<dbReference type="InterPro" id="IPR036249">
    <property type="entry name" value="Thioredoxin-like_sf"/>
</dbReference>
<dbReference type="SUPFAM" id="SSF52833">
    <property type="entry name" value="Thioredoxin-like"/>
    <property type="match status" value="1"/>
</dbReference>
<comment type="caution">
    <text evidence="3">The sequence shown here is derived from an EMBL/GenBank/DDBJ whole genome shotgun (WGS) entry which is preliminary data.</text>
</comment>
<gene>
    <name evidence="3" type="primary">GSTS1_6</name>
    <name evidence="3" type="ORF">DFQ27_009506</name>
</gene>
<name>A0A9P6TXC2_9FUNG</name>
<dbReference type="EMBL" id="JAAAJB010000883">
    <property type="protein sequence ID" value="KAG0250220.1"/>
    <property type="molecule type" value="Genomic_DNA"/>
</dbReference>